<sequence>MGTPSYIVDATAENFHAVVLENSDKGPVLVSYWSPRAGPCMMLLPRLIRLATEFNGRFLLALLNTDEYGPLAREQGVMSVPTVKMFRGGKVVDTLHGAESDPVLRDFIGKHVPAKTVTPLYGQAVEAYQKGELDRAVRLAAEAALAEPGNPQIPLDLAKLLMLAGRFPEASRLLKSLPGPAKDNAELRNLSAHLDFISTSQSAPPPDALESAIASDPENLEARYQLAAARVVQDDYEGAMNQLLEIVRRDHAFRDNAARDGLLALFQMLGPEDARVRHYQSQLADAMH</sequence>
<dbReference type="Pfam" id="PF14561">
    <property type="entry name" value="TPR_20"/>
    <property type="match status" value="1"/>
</dbReference>
<dbReference type="Gene3D" id="1.25.40.10">
    <property type="entry name" value="Tetratricopeptide repeat domain"/>
    <property type="match status" value="2"/>
</dbReference>
<dbReference type="SUPFAM" id="SSF52833">
    <property type="entry name" value="Thioredoxin-like"/>
    <property type="match status" value="1"/>
</dbReference>
<dbReference type="Pfam" id="PF14559">
    <property type="entry name" value="TPR_19"/>
    <property type="match status" value="1"/>
</dbReference>
<evidence type="ECO:0000313" key="2">
    <source>
        <dbReference type="EMBL" id="BAU47659.1"/>
    </source>
</evidence>
<dbReference type="EMBL" id="AP014936">
    <property type="protein sequence ID" value="BAU47659.1"/>
    <property type="molecule type" value="Genomic_DNA"/>
</dbReference>
<dbReference type="Pfam" id="PF00085">
    <property type="entry name" value="Thioredoxin"/>
    <property type="match status" value="1"/>
</dbReference>
<dbReference type="CDD" id="cd02947">
    <property type="entry name" value="TRX_family"/>
    <property type="match status" value="1"/>
</dbReference>
<dbReference type="RefSeq" id="WP_096459841.1">
    <property type="nucleotide sequence ID" value="NZ_AP014936.1"/>
</dbReference>
<dbReference type="InterPro" id="IPR011990">
    <property type="entry name" value="TPR-like_helical_dom_sf"/>
</dbReference>
<dbReference type="KEGG" id="sva:SVA_1080"/>
<gene>
    <name evidence="2" type="ORF">SVA_1080</name>
</gene>
<accession>A0A1B4V2B1</accession>
<dbReference type="InterPro" id="IPR036249">
    <property type="entry name" value="Thioredoxin-like_sf"/>
</dbReference>
<dbReference type="PROSITE" id="PS51352">
    <property type="entry name" value="THIOREDOXIN_2"/>
    <property type="match status" value="1"/>
</dbReference>
<dbReference type="Gene3D" id="3.40.30.10">
    <property type="entry name" value="Glutaredoxin"/>
    <property type="match status" value="1"/>
</dbReference>
<organism evidence="2 3">
    <name type="scientific">Sulfurifustis variabilis</name>
    <dbReference type="NCBI Taxonomy" id="1675686"/>
    <lineage>
        <taxon>Bacteria</taxon>
        <taxon>Pseudomonadati</taxon>
        <taxon>Pseudomonadota</taxon>
        <taxon>Gammaproteobacteria</taxon>
        <taxon>Acidiferrobacterales</taxon>
        <taxon>Acidiferrobacteraceae</taxon>
        <taxon>Sulfurifustis</taxon>
    </lineage>
</organism>
<dbReference type="Proteomes" id="UP000218899">
    <property type="component" value="Chromosome"/>
</dbReference>
<reference evidence="2 3" key="1">
    <citation type="submission" date="2015-08" db="EMBL/GenBank/DDBJ databases">
        <title>Complete genome sequence of Sulfurifustis variabilis.</title>
        <authorList>
            <person name="Miura A."/>
            <person name="Kojima H."/>
            <person name="Fukui M."/>
        </authorList>
    </citation>
    <scope>NUCLEOTIDE SEQUENCE [LARGE SCALE GENOMIC DNA]</scope>
    <source>
        <strain evidence="3">skN76</strain>
    </source>
</reference>
<protein>
    <submittedName>
        <fullName evidence="2">Thioredoxin</fullName>
    </submittedName>
</protein>
<dbReference type="PANTHER" id="PTHR45663">
    <property type="entry name" value="GEO12009P1"/>
    <property type="match status" value="1"/>
</dbReference>
<dbReference type="OrthoDB" id="9790390at2"/>
<keyword evidence="3" id="KW-1185">Reference proteome</keyword>
<dbReference type="AlphaFoldDB" id="A0A1B4V2B1"/>
<dbReference type="GO" id="GO:0015035">
    <property type="term" value="F:protein-disulfide reductase activity"/>
    <property type="evidence" value="ECO:0007669"/>
    <property type="project" value="TreeGrafter"/>
</dbReference>
<name>A0A1B4V2B1_9GAMM</name>
<evidence type="ECO:0000313" key="3">
    <source>
        <dbReference type="Proteomes" id="UP000218899"/>
    </source>
</evidence>
<evidence type="ECO:0000259" key="1">
    <source>
        <dbReference type="PROSITE" id="PS51352"/>
    </source>
</evidence>
<dbReference type="GO" id="GO:0006950">
    <property type="term" value="P:response to stress"/>
    <property type="evidence" value="ECO:0007669"/>
    <property type="project" value="UniProtKB-ARBA"/>
</dbReference>
<dbReference type="InterPro" id="IPR013766">
    <property type="entry name" value="Thioredoxin_domain"/>
</dbReference>
<dbReference type="SUPFAM" id="SSF48452">
    <property type="entry name" value="TPR-like"/>
    <property type="match status" value="1"/>
</dbReference>
<dbReference type="PANTHER" id="PTHR45663:SF11">
    <property type="entry name" value="GEO12009P1"/>
    <property type="match status" value="1"/>
</dbReference>
<proteinExistence type="predicted"/>
<feature type="domain" description="Thioredoxin" evidence="1">
    <location>
        <begin position="6"/>
        <end position="113"/>
    </location>
</feature>
<dbReference type="GO" id="GO:0005737">
    <property type="term" value="C:cytoplasm"/>
    <property type="evidence" value="ECO:0007669"/>
    <property type="project" value="TreeGrafter"/>
</dbReference>